<comment type="caution">
    <text evidence="1">The sequence shown here is derived from an EMBL/GenBank/DDBJ whole genome shotgun (WGS) entry which is preliminary data.</text>
</comment>
<sequence length="123" mass="13891">MDASTIDFAVEAVQAVLWLLETISTAFRDPGLAAGSIQQSYFNNIIRELKERESTDGHQDQSLSLLLSLHGYLSSPKGGQIRHGTDMLEGKPLNLDEARLFCNLTRSYLIYLIAEHERLSRRR</sequence>
<evidence type="ECO:0000313" key="1">
    <source>
        <dbReference type="EMBL" id="MBB4232641.1"/>
    </source>
</evidence>
<accession>A0ABR6IXK2</accession>
<dbReference type="Proteomes" id="UP000551353">
    <property type="component" value="Unassembled WGS sequence"/>
</dbReference>
<organism evidence="1 2">
    <name type="scientific">Rhizobium mongolense</name>
    <dbReference type="NCBI Taxonomy" id="57676"/>
    <lineage>
        <taxon>Bacteria</taxon>
        <taxon>Pseudomonadati</taxon>
        <taxon>Pseudomonadota</taxon>
        <taxon>Alphaproteobacteria</taxon>
        <taxon>Hyphomicrobiales</taxon>
        <taxon>Rhizobiaceae</taxon>
        <taxon>Rhizobium/Agrobacterium group</taxon>
        <taxon>Rhizobium</taxon>
    </lineage>
</organism>
<dbReference type="RefSeq" id="WP_028740159.1">
    <property type="nucleotide sequence ID" value="NZ_JACIFX010000015.1"/>
</dbReference>
<keyword evidence="2" id="KW-1185">Reference proteome</keyword>
<name>A0ABR6IXK2_9HYPH</name>
<proteinExistence type="predicted"/>
<gene>
    <name evidence="1" type="ORF">GGD56_006538</name>
</gene>
<dbReference type="EMBL" id="JACIFX010000015">
    <property type="protein sequence ID" value="MBB4232641.1"/>
    <property type="molecule type" value="Genomic_DNA"/>
</dbReference>
<reference evidence="1 2" key="1">
    <citation type="submission" date="2020-08" db="EMBL/GenBank/DDBJ databases">
        <title>Genomic Encyclopedia of Type Strains, Phase IV (KMG-V): Genome sequencing to study the core and pangenomes of soil and plant-associated prokaryotes.</title>
        <authorList>
            <person name="Whitman W."/>
        </authorList>
    </citation>
    <scope>NUCLEOTIDE SEQUENCE [LARGE SCALE GENOMIC DNA]</scope>
    <source>
        <strain evidence="1 2">SEMIA 4087</strain>
    </source>
</reference>
<evidence type="ECO:0000313" key="2">
    <source>
        <dbReference type="Proteomes" id="UP000551353"/>
    </source>
</evidence>
<protein>
    <submittedName>
        <fullName evidence="1">Uncharacterized protein</fullName>
    </submittedName>
</protein>